<evidence type="ECO:0000256" key="4">
    <source>
        <dbReference type="ARBA" id="ARBA00023125"/>
    </source>
</evidence>
<reference evidence="9" key="1">
    <citation type="journal article" date="2021" name="bioRxiv">
        <title>Whole Genome Assembly and Annotation of Northern Wild Rice, Zizania palustris L., Supports a Whole Genome Duplication in the Zizania Genus.</title>
        <authorList>
            <person name="Haas M."/>
            <person name="Kono T."/>
            <person name="Macchietto M."/>
            <person name="Millas R."/>
            <person name="McGilp L."/>
            <person name="Shao M."/>
            <person name="Duquette J."/>
            <person name="Hirsch C.N."/>
            <person name="Kimball J."/>
        </authorList>
    </citation>
    <scope>NUCLEOTIDE SEQUENCE</scope>
    <source>
        <tissue evidence="9">Fresh leaf tissue</tissue>
    </source>
</reference>
<dbReference type="PROSITE" id="PS51519">
    <property type="entry name" value="RWP_RK"/>
    <property type="match status" value="1"/>
</dbReference>
<dbReference type="OrthoDB" id="6270329at2759"/>
<dbReference type="EMBL" id="JAAALK010000287">
    <property type="protein sequence ID" value="KAG8056905.1"/>
    <property type="molecule type" value="Genomic_DNA"/>
</dbReference>
<evidence type="ECO:0000256" key="3">
    <source>
        <dbReference type="ARBA" id="ARBA00023054"/>
    </source>
</evidence>
<organism evidence="9 10">
    <name type="scientific">Zizania palustris</name>
    <name type="common">Northern wild rice</name>
    <dbReference type="NCBI Taxonomy" id="103762"/>
    <lineage>
        <taxon>Eukaryota</taxon>
        <taxon>Viridiplantae</taxon>
        <taxon>Streptophyta</taxon>
        <taxon>Embryophyta</taxon>
        <taxon>Tracheophyta</taxon>
        <taxon>Spermatophyta</taxon>
        <taxon>Magnoliopsida</taxon>
        <taxon>Liliopsida</taxon>
        <taxon>Poales</taxon>
        <taxon>Poaceae</taxon>
        <taxon>BOP clade</taxon>
        <taxon>Oryzoideae</taxon>
        <taxon>Oryzeae</taxon>
        <taxon>Zizaniinae</taxon>
        <taxon>Zizania</taxon>
    </lineage>
</organism>
<keyword evidence="4" id="KW-0238">DNA-binding</keyword>
<evidence type="ECO:0000256" key="5">
    <source>
        <dbReference type="ARBA" id="ARBA00023163"/>
    </source>
</evidence>
<accession>A0A8J5S776</accession>
<keyword evidence="5" id="KW-0804">Transcription</keyword>
<dbReference type="GO" id="GO:0003700">
    <property type="term" value="F:DNA-binding transcription factor activity"/>
    <property type="evidence" value="ECO:0007669"/>
    <property type="project" value="InterPro"/>
</dbReference>
<dbReference type="Proteomes" id="UP000729402">
    <property type="component" value="Unassembled WGS sequence"/>
</dbReference>
<evidence type="ECO:0000259" key="8">
    <source>
        <dbReference type="PROSITE" id="PS51519"/>
    </source>
</evidence>
<evidence type="ECO:0000256" key="2">
    <source>
        <dbReference type="ARBA" id="ARBA00023015"/>
    </source>
</evidence>
<protein>
    <recommendedName>
        <fullName evidence="8">RWP-RK domain-containing protein</fullName>
    </recommendedName>
</protein>
<dbReference type="PANTHER" id="PTHR46373:SF5">
    <property type="entry name" value="RWP-RK DOMAIN PROTEIN"/>
    <property type="match status" value="1"/>
</dbReference>
<comment type="caution">
    <text evidence="9">The sequence shown here is derived from an EMBL/GenBank/DDBJ whole genome shotgun (WGS) entry which is preliminary data.</text>
</comment>
<sequence length="327" mass="35954">MATGGSSSSSVPSGGAAGSASADLKERLRLPDPDGCNNKDCFPVRVLVHVNDHRKVIVILHAIGDRQPDHVIVVNIKTDDEDVQTTYGIDVSDGSDEDYIQVMDGWYSAFRLDKTGVFYDSKENVIYGVPRGHPGVDLPRYLTILPAPKKKDPAAAGSSSAAGATLPGLVLLTSDQTTSTDKRRRFSFPDQRKRIKSMTKSDLEYYLHKTQKEAADIGLSIGTTALKSICRANSLPKWPYRKILKIDNEFDNSLKKKITQSSNLGKTVDGVTKAFEIRRKKEALYQQIMADIPEELQGIDGIVNNLQDAYNAGLHIGTDDEEDEQDE</sequence>
<dbReference type="InterPro" id="IPR003035">
    <property type="entry name" value="RWP-RK_dom"/>
</dbReference>
<proteinExistence type="predicted"/>
<feature type="domain" description="RWP-RK" evidence="8">
    <location>
        <begin position="176"/>
        <end position="267"/>
    </location>
</feature>
<evidence type="ECO:0000256" key="6">
    <source>
        <dbReference type="ARBA" id="ARBA00023242"/>
    </source>
</evidence>
<dbReference type="PANTHER" id="PTHR46373">
    <property type="entry name" value="PROTEIN RKD4"/>
    <property type="match status" value="1"/>
</dbReference>
<keyword evidence="2" id="KW-0805">Transcription regulation</keyword>
<evidence type="ECO:0000256" key="1">
    <source>
        <dbReference type="ARBA" id="ARBA00004049"/>
    </source>
</evidence>
<dbReference type="AlphaFoldDB" id="A0A8J5S776"/>
<evidence type="ECO:0000313" key="10">
    <source>
        <dbReference type="Proteomes" id="UP000729402"/>
    </source>
</evidence>
<dbReference type="GO" id="GO:0003677">
    <property type="term" value="F:DNA binding"/>
    <property type="evidence" value="ECO:0007669"/>
    <property type="project" value="UniProtKB-KW"/>
</dbReference>
<evidence type="ECO:0000313" key="9">
    <source>
        <dbReference type="EMBL" id="KAG8056905.1"/>
    </source>
</evidence>
<feature type="region of interest" description="Disordered" evidence="7">
    <location>
        <begin position="1"/>
        <end position="22"/>
    </location>
</feature>
<name>A0A8J5S776_ZIZPA</name>
<gene>
    <name evidence="9" type="ORF">GUJ93_ZPchr0002g23466</name>
</gene>
<keyword evidence="6" id="KW-0539">Nucleus</keyword>
<dbReference type="InterPro" id="IPR044607">
    <property type="entry name" value="RKD-like"/>
</dbReference>
<comment type="function">
    <text evidence="1">Putative transcription factor.</text>
</comment>
<reference evidence="9" key="2">
    <citation type="submission" date="2021-02" db="EMBL/GenBank/DDBJ databases">
        <authorList>
            <person name="Kimball J.A."/>
            <person name="Haas M.W."/>
            <person name="Macchietto M."/>
            <person name="Kono T."/>
            <person name="Duquette J."/>
            <person name="Shao M."/>
        </authorList>
    </citation>
    <scope>NUCLEOTIDE SEQUENCE</scope>
    <source>
        <tissue evidence="9">Fresh leaf tissue</tissue>
    </source>
</reference>
<keyword evidence="3" id="KW-0175">Coiled coil</keyword>
<keyword evidence="10" id="KW-1185">Reference proteome</keyword>
<evidence type="ECO:0000256" key="7">
    <source>
        <dbReference type="SAM" id="MobiDB-lite"/>
    </source>
</evidence>
<dbReference type="Pfam" id="PF02042">
    <property type="entry name" value="RWP-RK"/>
    <property type="match status" value="1"/>
</dbReference>